<dbReference type="Gene3D" id="3.90.1030.10">
    <property type="entry name" value="Ribosomal protein L17"/>
    <property type="match status" value="1"/>
</dbReference>
<proteinExistence type="inferred from homology"/>
<evidence type="ECO:0000256" key="5">
    <source>
        <dbReference type="RuleBase" id="RU000660"/>
    </source>
</evidence>
<comment type="caution">
    <text evidence="6">The sequence shown here is derived from an EMBL/GenBank/DDBJ whole genome shotgun (WGS) entry which is preliminary data.</text>
</comment>
<dbReference type="InterPro" id="IPR000456">
    <property type="entry name" value="Ribosomal_bL17"/>
</dbReference>
<evidence type="ECO:0000256" key="2">
    <source>
        <dbReference type="ARBA" id="ARBA00022980"/>
    </source>
</evidence>
<reference evidence="6 7" key="1">
    <citation type="submission" date="2017-11" db="EMBL/GenBank/DDBJ databases">
        <title>Evolution of Phototrophy in the Chloroflexi Phylum Driven by Horizontal Gene Transfer.</title>
        <authorList>
            <person name="Ward L.M."/>
            <person name="Hemp J."/>
            <person name="Shih P.M."/>
            <person name="Mcglynn S.E."/>
            <person name="Fischer W."/>
        </authorList>
    </citation>
    <scope>NUCLEOTIDE SEQUENCE [LARGE SCALE GENOMIC DNA]</scope>
    <source>
        <strain evidence="6">JP3_7</strain>
    </source>
</reference>
<keyword evidence="3 4" id="KW-0687">Ribonucleoprotein</keyword>
<comment type="similarity">
    <text evidence="1 4 5">Belongs to the bacterial ribosomal protein bL17 family.</text>
</comment>
<evidence type="ECO:0000313" key="7">
    <source>
        <dbReference type="Proteomes" id="UP000230790"/>
    </source>
</evidence>
<dbReference type="PANTHER" id="PTHR14413:SF16">
    <property type="entry name" value="LARGE RIBOSOMAL SUBUNIT PROTEIN BL17M"/>
    <property type="match status" value="1"/>
</dbReference>
<keyword evidence="2 4" id="KW-0689">Ribosomal protein</keyword>
<dbReference type="PROSITE" id="PS01167">
    <property type="entry name" value="RIBOSOMAL_L17"/>
    <property type="match status" value="1"/>
</dbReference>
<evidence type="ECO:0000256" key="1">
    <source>
        <dbReference type="ARBA" id="ARBA00008777"/>
    </source>
</evidence>
<dbReference type="GO" id="GO:0022625">
    <property type="term" value="C:cytosolic large ribosomal subunit"/>
    <property type="evidence" value="ECO:0007669"/>
    <property type="project" value="TreeGrafter"/>
</dbReference>
<sequence>MRHKVSGYKLGRSTAQRTALRRSLVTELIDHGRIQTTEAKCKAIRDQAEKLVTIAKSGLVDDKAQQVHARRLVAARVNGGPATVRKLFEEIAPRYVNRNGGYTRISKLGPRKGDNAPMAIIEWI</sequence>
<accession>A0A2M8QD76</accession>
<gene>
    <name evidence="4" type="primary">rplQ</name>
    <name evidence="6" type="ORF">CUN48_07055</name>
</gene>
<dbReference type="NCBIfam" id="TIGR00059">
    <property type="entry name" value="L17"/>
    <property type="match status" value="1"/>
</dbReference>
<name>A0A2M8QD76_9CHLR</name>
<dbReference type="GO" id="GO:0003735">
    <property type="term" value="F:structural constituent of ribosome"/>
    <property type="evidence" value="ECO:0007669"/>
    <property type="project" value="InterPro"/>
</dbReference>
<dbReference type="PANTHER" id="PTHR14413">
    <property type="entry name" value="RIBOSOMAL PROTEIN L17"/>
    <property type="match status" value="1"/>
</dbReference>
<dbReference type="EMBL" id="PGTN01000036">
    <property type="protein sequence ID" value="PJF47757.1"/>
    <property type="molecule type" value="Genomic_DNA"/>
</dbReference>
<dbReference type="Pfam" id="PF01196">
    <property type="entry name" value="Ribosomal_L17"/>
    <property type="match status" value="1"/>
</dbReference>
<dbReference type="InterPro" id="IPR047859">
    <property type="entry name" value="Ribosomal_bL17_CS"/>
</dbReference>
<protein>
    <recommendedName>
        <fullName evidence="4">Large ribosomal subunit protein bL17</fullName>
    </recommendedName>
</protein>
<evidence type="ECO:0000256" key="4">
    <source>
        <dbReference type="HAMAP-Rule" id="MF_01368"/>
    </source>
</evidence>
<comment type="subunit">
    <text evidence="4">Part of the 50S ribosomal subunit. Contacts protein L32.</text>
</comment>
<dbReference type="GO" id="GO:0006412">
    <property type="term" value="P:translation"/>
    <property type="evidence" value="ECO:0007669"/>
    <property type="project" value="UniProtKB-UniRule"/>
</dbReference>
<dbReference type="AlphaFoldDB" id="A0A2M8QD76"/>
<dbReference type="Proteomes" id="UP000230790">
    <property type="component" value="Unassembled WGS sequence"/>
</dbReference>
<dbReference type="InterPro" id="IPR036373">
    <property type="entry name" value="Ribosomal_bL17_sf"/>
</dbReference>
<evidence type="ECO:0000256" key="3">
    <source>
        <dbReference type="ARBA" id="ARBA00023274"/>
    </source>
</evidence>
<dbReference type="SUPFAM" id="SSF64263">
    <property type="entry name" value="Prokaryotic ribosomal protein L17"/>
    <property type="match status" value="1"/>
</dbReference>
<organism evidence="6 7">
    <name type="scientific">Candidatus Thermofonsia Clade 3 bacterium</name>
    <dbReference type="NCBI Taxonomy" id="2364212"/>
    <lineage>
        <taxon>Bacteria</taxon>
        <taxon>Bacillati</taxon>
        <taxon>Chloroflexota</taxon>
        <taxon>Candidatus Thermofontia</taxon>
        <taxon>Candidatus Thermofonsia Clade 3</taxon>
    </lineage>
</organism>
<dbReference type="HAMAP" id="MF_01368">
    <property type="entry name" value="Ribosomal_bL17"/>
    <property type="match status" value="1"/>
</dbReference>
<evidence type="ECO:0000313" key="6">
    <source>
        <dbReference type="EMBL" id="PJF47757.1"/>
    </source>
</evidence>